<sequence>MSETPGPRGLLARYVGARLGQALLVLWAAYTLSFLVLYALPSDPVALLAGGDATDISSAQLDDLRQRYGLDQPLWVQYLVHLRGVMTGDFGTSISTGRPVSAVIGEAIPPTAQLAGLALVVAVLLGVGIAVAATFTRARRLSSFLLGLPSLGVAVPSFWLGLVLIQWLSFQLPLFPAMGGKGFASLVLPAVTLAVPTSAAIAQVLSKSLAVTVDEPYIDTAWAKGAGRVRVHLAHALRNAALPALTVAGLVIGQLLSGTVVTETVFSRPGIGRVTAQAVQQQDVPVVQGIVLFAAAVFVLATLAVDLVYPLLDPRIRLSAGSARRGRRRRMGAAPERAVPADAALERAVPADAAPAPARTADAEDAVLLPSDADEPESLEKVVT</sequence>
<keyword evidence="3" id="KW-1003">Cell membrane</keyword>
<keyword evidence="2 7" id="KW-0813">Transport</keyword>
<dbReference type="RefSeq" id="WP_316004198.1">
    <property type="nucleotide sequence ID" value="NZ_JAWDIT010000002.1"/>
</dbReference>
<evidence type="ECO:0000256" key="6">
    <source>
        <dbReference type="ARBA" id="ARBA00023136"/>
    </source>
</evidence>
<gene>
    <name evidence="10" type="ORF">RWH44_08245</name>
</gene>
<accession>A0ABU3SLK6</accession>
<evidence type="ECO:0000256" key="8">
    <source>
        <dbReference type="SAM" id="MobiDB-lite"/>
    </source>
</evidence>
<dbReference type="PANTHER" id="PTHR43163">
    <property type="entry name" value="DIPEPTIDE TRANSPORT SYSTEM PERMEASE PROTEIN DPPB-RELATED"/>
    <property type="match status" value="1"/>
</dbReference>
<feature type="domain" description="ABC transmembrane type-1" evidence="9">
    <location>
        <begin position="108"/>
        <end position="309"/>
    </location>
</feature>
<evidence type="ECO:0000256" key="4">
    <source>
        <dbReference type="ARBA" id="ARBA00022692"/>
    </source>
</evidence>
<dbReference type="PANTHER" id="PTHR43163:SF6">
    <property type="entry name" value="DIPEPTIDE TRANSPORT SYSTEM PERMEASE PROTEIN DPPB-RELATED"/>
    <property type="match status" value="1"/>
</dbReference>
<keyword evidence="4 7" id="KW-0812">Transmembrane</keyword>
<feature type="transmembrane region" description="Helical" evidence="7">
    <location>
        <begin position="145"/>
        <end position="170"/>
    </location>
</feature>
<reference evidence="10 11" key="1">
    <citation type="submission" date="2023-09" db="EMBL/GenBank/DDBJ databases">
        <title>Microbacterium fusihabitans sp. nov., Microbacterium phycihabitans sp. nov., and Microbacterium cervinum sp. nov., isolated from dried seaweeds of beach.</title>
        <authorList>
            <person name="Lee S.D."/>
        </authorList>
    </citation>
    <scope>NUCLEOTIDE SEQUENCE [LARGE SCALE GENOMIC DNA]</scope>
    <source>
        <strain evidence="10 11">KSW2-29</strain>
    </source>
</reference>
<dbReference type="Gene3D" id="1.10.3720.10">
    <property type="entry name" value="MetI-like"/>
    <property type="match status" value="1"/>
</dbReference>
<feature type="transmembrane region" description="Helical" evidence="7">
    <location>
        <begin position="21"/>
        <end position="40"/>
    </location>
</feature>
<dbReference type="EMBL" id="JAWDIT010000002">
    <property type="protein sequence ID" value="MDU0345695.1"/>
    <property type="molecule type" value="Genomic_DNA"/>
</dbReference>
<comment type="subcellular location">
    <subcellularLocation>
        <location evidence="1 7">Cell membrane</location>
        <topology evidence="1 7">Multi-pass membrane protein</topology>
    </subcellularLocation>
</comment>
<keyword evidence="11" id="KW-1185">Reference proteome</keyword>
<dbReference type="Pfam" id="PF19300">
    <property type="entry name" value="BPD_transp_1_N"/>
    <property type="match status" value="1"/>
</dbReference>
<organism evidence="10 11">
    <name type="scientific">Microbacterium phycohabitans</name>
    <dbReference type="NCBI Taxonomy" id="3075993"/>
    <lineage>
        <taxon>Bacteria</taxon>
        <taxon>Bacillati</taxon>
        <taxon>Actinomycetota</taxon>
        <taxon>Actinomycetes</taxon>
        <taxon>Micrococcales</taxon>
        <taxon>Microbacteriaceae</taxon>
        <taxon>Microbacterium</taxon>
    </lineage>
</organism>
<evidence type="ECO:0000313" key="10">
    <source>
        <dbReference type="EMBL" id="MDU0345695.1"/>
    </source>
</evidence>
<feature type="compositionally biased region" description="Low complexity" evidence="8">
    <location>
        <begin position="332"/>
        <end position="360"/>
    </location>
</feature>
<feature type="transmembrane region" description="Helical" evidence="7">
    <location>
        <begin position="240"/>
        <end position="266"/>
    </location>
</feature>
<proteinExistence type="inferred from homology"/>
<dbReference type="SUPFAM" id="SSF161098">
    <property type="entry name" value="MetI-like"/>
    <property type="match status" value="1"/>
</dbReference>
<evidence type="ECO:0000259" key="9">
    <source>
        <dbReference type="PROSITE" id="PS50928"/>
    </source>
</evidence>
<dbReference type="InterPro" id="IPR035906">
    <property type="entry name" value="MetI-like_sf"/>
</dbReference>
<keyword evidence="5 7" id="KW-1133">Transmembrane helix</keyword>
<dbReference type="Pfam" id="PF00528">
    <property type="entry name" value="BPD_transp_1"/>
    <property type="match status" value="1"/>
</dbReference>
<evidence type="ECO:0000256" key="1">
    <source>
        <dbReference type="ARBA" id="ARBA00004651"/>
    </source>
</evidence>
<dbReference type="InterPro" id="IPR000515">
    <property type="entry name" value="MetI-like"/>
</dbReference>
<dbReference type="PROSITE" id="PS50928">
    <property type="entry name" value="ABC_TM1"/>
    <property type="match status" value="1"/>
</dbReference>
<feature type="transmembrane region" description="Helical" evidence="7">
    <location>
        <begin position="286"/>
        <end position="309"/>
    </location>
</feature>
<comment type="similarity">
    <text evidence="7">Belongs to the binding-protein-dependent transport system permease family.</text>
</comment>
<evidence type="ECO:0000256" key="7">
    <source>
        <dbReference type="RuleBase" id="RU363032"/>
    </source>
</evidence>
<protein>
    <submittedName>
        <fullName evidence="10">ABC transporter permease</fullName>
    </submittedName>
</protein>
<keyword evidence="6 7" id="KW-0472">Membrane</keyword>
<dbReference type="Proteomes" id="UP001261125">
    <property type="component" value="Unassembled WGS sequence"/>
</dbReference>
<feature type="transmembrane region" description="Helical" evidence="7">
    <location>
        <begin position="114"/>
        <end position="133"/>
    </location>
</feature>
<evidence type="ECO:0000313" key="11">
    <source>
        <dbReference type="Proteomes" id="UP001261125"/>
    </source>
</evidence>
<name>A0ABU3SLK6_9MICO</name>
<feature type="region of interest" description="Disordered" evidence="8">
    <location>
        <begin position="323"/>
        <end position="384"/>
    </location>
</feature>
<evidence type="ECO:0000256" key="5">
    <source>
        <dbReference type="ARBA" id="ARBA00022989"/>
    </source>
</evidence>
<comment type="caution">
    <text evidence="10">The sequence shown here is derived from an EMBL/GenBank/DDBJ whole genome shotgun (WGS) entry which is preliminary data.</text>
</comment>
<evidence type="ECO:0000256" key="3">
    <source>
        <dbReference type="ARBA" id="ARBA00022475"/>
    </source>
</evidence>
<dbReference type="CDD" id="cd06261">
    <property type="entry name" value="TM_PBP2"/>
    <property type="match status" value="1"/>
</dbReference>
<dbReference type="InterPro" id="IPR045621">
    <property type="entry name" value="BPD_transp_1_N"/>
</dbReference>
<feature type="transmembrane region" description="Helical" evidence="7">
    <location>
        <begin position="182"/>
        <end position="202"/>
    </location>
</feature>
<evidence type="ECO:0000256" key="2">
    <source>
        <dbReference type="ARBA" id="ARBA00022448"/>
    </source>
</evidence>